<evidence type="ECO:0000259" key="3">
    <source>
        <dbReference type="Pfam" id="PF03184"/>
    </source>
</evidence>
<dbReference type="GO" id="GO:0003677">
    <property type="term" value="F:DNA binding"/>
    <property type="evidence" value="ECO:0007669"/>
    <property type="project" value="InterPro"/>
</dbReference>
<evidence type="ECO:0000256" key="1">
    <source>
        <dbReference type="ARBA" id="ARBA00004123"/>
    </source>
</evidence>
<dbReference type="SUPFAM" id="SSF46689">
    <property type="entry name" value="Homeodomain-like"/>
    <property type="match status" value="1"/>
</dbReference>
<organism evidence="5 6">
    <name type="scientific">Frankliniella fusca</name>
    <dbReference type="NCBI Taxonomy" id="407009"/>
    <lineage>
        <taxon>Eukaryota</taxon>
        <taxon>Metazoa</taxon>
        <taxon>Ecdysozoa</taxon>
        <taxon>Arthropoda</taxon>
        <taxon>Hexapoda</taxon>
        <taxon>Insecta</taxon>
        <taxon>Pterygota</taxon>
        <taxon>Neoptera</taxon>
        <taxon>Paraneoptera</taxon>
        <taxon>Thysanoptera</taxon>
        <taxon>Terebrantia</taxon>
        <taxon>Thripoidea</taxon>
        <taxon>Thripidae</taxon>
        <taxon>Frankliniella</taxon>
    </lineage>
</organism>
<comment type="subcellular location">
    <subcellularLocation>
        <location evidence="1">Nucleus</location>
    </subcellularLocation>
</comment>
<feature type="region of interest" description="Disordered" evidence="2">
    <location>
        <begin position="428"/>
        <end position="531"/>
    </location>
</feature>
<dbReference type="InterPro" id="IPR036397">
    <property type="entry name" value="RNaseH_sf"/>
</dbReference>
<dbReference type="GO" id="GO:0005634">
    <property type="term" value="C:nucleus"/>
    <property type="evidence" value="ECO:0007669"/>
    <property type="project" value="UniProtKB-SubCell"/>
</dbReference>
<keyword evidence="6" id="KW-1185">Reference proteome</keyword>
<accession>A0AAE1IY02</accession>
<feature type="domain" description="HTH psq-type" evidence="4">
    <location>
        <begin position="19"/>
        <end position="55"/>
    </location>
</feature>
<dbReference type="InterPro" id="IPR007889">
    <property type="entry name" value="HTH_Psq"/>
</dbReference>
<feature type="compositionally biased region" description="Acidic residues" evidence="2">
    <location>
        <begin position="509"/>
        <end position="531"/>
    </location>
</feature>
<reference evidence="5" key="2">
    <citation type="journal article" date="2023" name="BMC Genomics">
        <title>Pest status, molecular evolution, and epigenetic factors derived from the genome assembly of Frankliniella fusca, a thysanopteran phytovirus vector.</title>
        <authorList>
            <person name="Catto M.A."/>
            <person name="Labadie P.E."/>
            <person name="Jacobson A.L."/>
            <person name="Kennedy G.G."/>
            <person name="Srinivasan R."/>
            <person name="Hunt B.G."/>
        </authorList>
    </citation>
    <scope>NUCLEOTIDE SEQUENCE</scope>
    <source>
        <strain evidence="5">PL_HMW_Pooled</strain>
    </source>
</reference>
<dbReference type="PANTHER" id="PTHR19303:SF74">
    <property type="entry name" value="POGO TRANSPOSABLE ELEMENT WITH KRAB DOMAIN"/>
    <property type="match status" value="1"/>
</dbReference>
<dbReference type="PANTHER" id="PTHR19303">
    <property type="entry name" value="TRANSPOSON"/>
    <property type="match status" value="1"/>
</dbReference>
<proteinExistence type="predicted"/>
<dbReference type="InterPro" id="IPR009057">
    <property type="entry name" value="Homeodomain-like_sf"/>
</dbReference>
<comment type="caution">
    <text evidence="5">The sequence shown here is derived from an EMBL/GenBank/DDBJ whole genome shotgun (WGS) entry which is preliminary data.</text>
</comment>
<dbReference type="Gene3D" id="3.30.420.10">
    <property type="entry name" value="Ribonuclease H-like superfamily/Ribonuclease H"/>
    <property type="match status" value="1"/>
</dbReference>
<dbReference type="AlphaFoldDB" id="A0AAE1IY02"/>
<feature type="compositionally biased region" description="Basic residues" evidence="2">
    <location>
        <begin position="467"/>
        <end position="479"/>
    </location>
</feature>
<dbReference type="Gene3D" id="1.10.10.60">
    <property type="entry name" value="Homeodomain-like"/>
    <property type="match status" value="1"/>
</dbReference>
<evidence type="ECO:0000313" key="6">
    <source>
        <dbReference type="Proteomes" id="UP001219518"/>
    </source>
</evidence>
<feature type="domain" description="DDE-1" evidence="3">
    <location>
        <begin position="210"/>
        <end position="345"/>
    </location>
</feature>
<dbReference type="Pfam" id="PF03184">
    <property type="entry name" value="DDE_1"/>
    <property type="match status" value="1"/>
</dbReference>
<dbReference type="InterPro" id="IPR050863">
    <property type="entry name" value="CenT-Element_Derived"/>
</dbReference>
<name>A0AAE1IY02_9NEOP</name>
<reference evidence="5" key="1">
    <citation type="submission" date="2021-07" db="EMBL/GenBank/DDBJ databases">
        <authorList>
            <person name="Catto M.A."/>
            <person name="Jacobson A."/>
            <person name="Kennedy G."/>
            <person name="Labadie P."/>
            <person name="Hunt B.G."/>
            <person name="Srinivasan R."/>
        </authorList>
    </citation>
    <scope>NUCLEOTIDE SEQUENCE</scope>
    <source>
        <strain evidence="5">PL_HMW_Pooled</strain>
        <tissue evidence="5">Head</tissue>
    </source>
</reference>
<evidence type="ECO:0000313" key="5">
    <source>
        <dbReference type="EMBL" id="KAK3933121.1"/>
    </source>
</evidence>
<evidence type="ECO:0000259" key="4">
    <source>
        <dbReference type="Pfam" id="PF05225"/>
    </source>
</evidence>
<evidence type="ECO:0000256" key="2">
    <source>
        <dbReference type="SAM" id="MobiDB-lite"/>
    </source>
</evidence>
<dbReference type="Proteomes" id="UP001219518">
    <property type="component" value="Unassembled WGS sequence"/>
</dbReference>
<protein>
    <submittedName>
        <fullName evidence="5">Jerky protein homolog-like</fullName>
    </submittedName>
</protein>
<dbReference type="InterPro" id="IPR004875">
    <property type="entry name" value="DDE_SF_endonuclease_dom"/>
</dbReference>
<gene>
    <name evidence="5" type="ORF">KUF71_017382</name>
</gene>
<sequence length="627" mass="71788">MVRFYIRPQGARTYADYANEKLGEALQKIKAGQLSQRQAALTYNIPRSTLKYKLKGLHSKSVGKPPCLTADEENAFVGHLIILGQYGFPFSTVDLRCLVKYHLDQNKRKVKEFKDNLPGESWAQLFLKRNKILTSRTAANIKRSRAKVSPESIEKYFDCLEKELQDVESENIWNYDETNLVDDPGRKKVLVKRGTKYPERLMNSSKSANSVMFCGNGMGELLPPYVVYKAENMWNSWTQGGWPHSRYNRSKSGWFDHHSFEDWFFSLALPRMKKQEGRKVLLGDNLSSHLSLRVIQACNQHNISFIALPPNSTHLTQPLDVAFFRPLKAAWRSILLNWKTTRGDKPVSKDVFPRLLKEMLARIGMKNNQSLQAGFKKCGISPVDRSKVLERIPKNVTCSEENNASTPEVSSASNQVTPVSDAVLQFLSESRYGSNKNTDTPKNTGKSKVNVVPGKSISENEVNDQMKRRRKPQKQKRNKSRDVVSDSEDKENVTPKQKPKKRRVKDCSDSEPDDPEVINDDEISSDSEDEFENNLEYEIGSYVIVEYEEEYFPGQVVNADVDGSAEVKVMVMRGLNDWGWPEKVDQVWYDKDKIIEKINEPALKPSMSSKAHRLLYSVPEIIKYRER</sequence>
<dbReference type="Pfam" id="PF05225">
    <property type="entry name" value="HTH_psq"/>
    <property type="match status" value="1"/>
</dbReference>
<feature type="compositionally biased region" description="Polar residues" evidence="2">
    <location>
        <begin position="428"/>
        <end position="447"/>
    </location>
</feature>
<dbReference type="EMBL" id="JAHWGI010001443">
    <property type="protein sequence ID" value="KAK3933121.1"/>
    <property type="molecule type" value="Genomic_DNA"/>
</dbReference>